<keyword evidence="5" id="KW-1185">Reference proteome</keyword>
<proteinExistence type="inferred from homology"/>
<dbReference type="InterPro" id="IPR036380">
    <property type="entry name" value="Isochorismatase-like_sf"/>
</dbReference>
<evidence type="ECO:0000256" key="1">
    <source>
        <dbReference type="ARBA" id="ARBA00006336"/>
    </source>
</evidence>
<feature type="domain" description="Isochorismatase-like" evidence="3">
    <location>
        <begin position="8"/>
        <end position="144"/>
    </location>
</feature>
<sequence>MKENTMNALIVLDVQKGILKKKDFSETLNNIKILIDDFKKNNDIVILTKHLSDDADSPYFKGSDDVEIWDELQGFGDYNIEKTSCNPFYKTNLAQILKDNEVSKVYISGFNTEYCCLFSSILCSDRGYETIFIEDASGTFGDEEIYEMPGLDINDFIGSILNWSGEVEVLYTEEYFSGI</sequence>
<name>E0NJH1_9FIRM</name>
<protein>
    <submittedName>
        <fullName evidence="4">Isochorismatase family protein</fullName>
        <ecNumber evidence="4">3.-.-.-</ecNumber>
    </submittedName>
</protein>
<evidence type="ECO:0000256" key="2">
    <source>
        <dbReference type="ARBA" id="ARBA00022801"/>
    </source>
</evidence>
<dbReference type="eggNOG" id="COG1335">
    <property type="taxonomic scope" value="Bacteria"/>
</dbReference>
<dbReference type="STRING" id="862517.HMPREF9225_0310"/>
<gene>
    <name evidence="4" type="primary">entB</name>
    <name evidence="4" type="ORF">HMPREF9225_0310</name>
</gene>
<dbReference type="InterPro" id="IPR000868">
    <property type="entry name" value="Isochorismatase-like_dom"/>
</dbReference>
<evidence type="ECO:0000313" key="4">
    <source>
        <dbReference type="EMBL" id="EFM25991.1"/>
    </source>
</evidence>
<dbReference type="HOGENOM" id="CLU_068979_5_5_9"/>
<dbReference type="EMBL" id="AEEH01000018">
    <property type="protein sequence ID" value="EFM25991.1"/>
    <property type="molecule type" value="Genomic_DNA"/>
</dbReference>
<dbReference type="SUPFAM" id="SSF52499">
    <property type="entry name" value="Isochorismatase-like hydrolases"/>
    <property type="match status" value="1"/>
</dbReference>
<dbReference type="Proteomes" id="UP000003280">
    <property type="component" value="Unassembled WGS sequence"/>
</dbReference>
<dbReference type="GO" id="GO:0016787">
    <property type="term" value="F:hydrolase activity"/>
    <property type="evidence" value="ECO:0007669"/>
    <property type="project" value="UniProtKB-KW"/>
</dbReference>
<evidence type="ECO:0000259" key="3">
    <source>
        <dbReference type="Pfam" id="PF00857"/>
    </source>
</evidence>
<keyword evidence="2 4" id="KW-0378">Hydrolase</keyword>
<dbReference type="PANTHER" id="PTHR43540">
    <property type="entry name" value="PEROXYUREIDOACRYLATE/UREIDOACRYLATE AMIDOHYDROLASE-RELATED"/>
    <property type="match status" value="1"/>
</dbReference>
<dbReference type="Pfam" id="PF00857">
    <property type="entry name" value="Isochorismatase"/>
    <property type="match status" value="1"/>
</dbReference>
<accession>E0NJH1</accession>
<dbReference type="AlphaFoldDB" id="E0NJH1"/>
<dbReference type="Gene3D" id="3.40.50.850">
    <property type="entry name" value="Isochorismatase-like"/>
    <property type="match status" value="1"/>
</dbReference>
<organism evidence="4 5">
    <name type="scientific">Peptoniphilus duerdenii ATCC BAA-1640</name>
    <dbReference type="NCBI Taxonomy" id="862517"/>
    <lineage>
        <taxon>Bacteria</taxon>
        <taxon>Bacillati</taxon>
        <taxon>Bacillota</taxon>
        <taxon>Tissierellia</taxon>
        <taxon>Tissierellales</taxon>
        <taxon>Peptoniphilaceae</taxon>
        <taxon>Peptoniphilus</taxon>
    </lineage>
</organism>
<dbReference type="PANTHER" id="PTHR43540:SF6">
    <property type="entry name" value="ISOCHORISMATASE-LIKE DOMAIN-CONTAINING PROTEIN"/>
    <property type="match status" value="1"/>
</dbReference>
<dbReference type="InterPro" id="IPR050272">
    <property type="entry name" value="Isochorismatase-like_hydrls"/>
</dbReference>
<comment type="caution">
    <text evidence="4">The sequence shown here is derived from an EMBL/GenBank/DDBJ whole genome shotgun (WGS) entry which is preliminary data.</text>
</comment>
<comment type="similarity">
    <text evidence="1">Belongs to the isochorismatase family.</text>
</comment>
<dbReference type="EC" id="3.-.-.-" evidence="4"/>
<evidence type="ECO:0000313" key="5">
    <source>
        <dbReference type="Proteomes" id="UP000003280"/>
    </source>
</evidence>
<reference evidence="4 5" key="1">
    <citation type="submission" date="2010-07" db="EMBL/GenBank/DDBJ databases">
        <authorList>
            <person name="Muzny D."/>
            <person name="Qin X."/>
            <person name="Deng J."/>
            <person name="Jiang H."/>
            <person name="Liu Y."/>
            <person name="Qu J."/>
            <person name="Song X.-Z."/>
            <person name="Zhang L."/>
            <person name="Thornton R."/>
            <person name="Coyle M."/>
            <person name="Francisco L."/>
            <person name="Jackson L."/>
            <person name="Javaid M."/>
            <person name="Korchina V."/>
            <person name="Kovar C."/>
            <person name="Mata R."/>
            <person name="Mathew T."/>
            <person name="Ngo R."/>
            <person name="Nguyen L."/>
            <person name="Nguyen N."/>
            <person name="Okwuonu G."/>
            <person name="Ongeri F."/>
            <person name="Pham C."/>
            <person name="Simmons D."/>
            <person name="Wilczek-Boney K."/>
            <person name="Hale W."/>
            <person name="Jakkamsetti A."/>
            <person name="Pham P."/>
            <person name="Ruth R."/>
            <person name="San Lucas F."/>
            <person name="Warren J."/>
            <person name="Zhang J."/>
            <person name="Zhao Z."/>
            <person name="Zhou C."/>
            <person name="Zhu D."/>
            <person name="Lee S."/>
            <person name="Bess C."/>
            <person name="Blankenburg K."/>
            <person name="Forbes L."/>
            <person name="Fu Q."/>
            <person name="Gubbala S."/>
            <person name="Hirani K."/>
            <person name="Jayaseelan J.C."/>
            <person name="Lara F."/>
            <person name="Munidasa M."/>
            <person name="Palculict T."/>
            <person name="Patil S."/>
            <person name="Pu L.-L."/>
            <person name="Saada N."/>
            <person name="Tang L."/>
            <person name="Weissenberger G."/>
            <person name="Zhu Y."/>
            <person name="Hemphill L."/>
            <person name="Shang Y."/>
            <person name="Youmans B."/>
            <person name="Ayvaz T."/>
            <person name="Ross M."/>
            <person name="Santibanez J."/>
            <person name="Aqrawi P."/>
            <person name="Gross S."/>
            <person name="Joshi V."/>
            <person name="Fowler G."/>
            <person name="Nazareth L."/>
            <person name="Reid J."/>
            <person name="Worley K."/>
            <person name="Petrosino J."/>
            <person name="Highlander S."/>
            <person name="Gibbs R."/>
        </authorList>
    </citation>
    <scope>NUCLEOTIDE SEQUENCE [LARGE SCALE GENOMIC DNA]</scope>
    <source>
        <strain evidence="4 5">ATCC BAA-1640</strain>
    </source>
</reference>
<dbReference type="CDD" id="cd00431">
    <property type="entry name" value="cysteine_hydrolases"/>
    <property type="match status" value="1"/>
</dbReference>